<keyword evidence="4" id="KW-1185">Reference proteome</keyword>
<dbReference type="SUPFAM" id="SSF64182">
    <property type="entry name" value="DHH phosphoesterases"/>
    <property type="match status" value="1"/>
</dbReference>
<dbReference type="AlphaFoldDB" id="A0A4R2LB61"/>
<gene>
    <name evidence="3" type="ORF">EV212_10971</name>
</gene>
<feature type="domain" description="DDH" evidence="1">
    <location>
        <begin position="15"/>
        <end position="155"/>
    </location>
</feature>
<evidence type="ECO:0000259" key="2">
    <source>
        <dbReference type="Pfam" id="PF02272"/>
    </source>
</evidence>
<dbReference type="RefSeq" id="WP_243115524.1">
    <property type="nucleotide sequence ID" value="NZ_JANKAQ010000010.1"/>
</dbReference>
<dbReference type="PANTHER" id="PTHR47618">
    <property type="entry name" value="BIFUNCTIONAL OLIGORIBONUCLEASE AND PAP PHOSPHATASE NRNA"/>
    <property type="match status" value="1"/>
</dbReference>
<dbReference type="InterPro" id="IPR038763">
    <property type="entry name" value="DHH_sf"/>
</dbReference>
<dbReference type="PANTHER" id="PTHR47618:SF1">
    <property type="entry name" value="BIFUNCTIONAL OLIGORIBONUCLEASE AND PAP PHOSPHATASE NRNA"/>
    <property type="match status" value="1"/>
</dbReference>
<dbReference type="Proteomes" id="UP000295711">
    <property type="component" value="Unassembled WGS sequence"/>
</dbReference>
<evidence type="ECO:0000313" key="4">
    <source>
        <dbReference type="Proteomes" id="UP000295711"/>
    </source>
</evidence>
<dbReference type="Gene3D" id="3.90.1640.10">
    <property type="entry name" value="inorganic pyrophosphatase (n-terminal core)"/>
    <property type="match status" value="1"/>
</dbReference>
<organism evidence="3 4">
    <name type="scientific">Frisingicoccus caecimuris</name>
    <dbReference type="NCBI Taxonomy" id="1796636"/>
    <lineage>
        <taxon>Bacteria</taxon>
        <taxon>Bacillati</taxon>
        <taxon>Bacillota</taxon>
        <taxon>Clostridia</taxon>
        <taxon>Lachnospirales</taxon>
        <taxon>Lachnospiraceae</taxon>
        <taxon>Frisingicoccus</taxon>
    </lineage>
</organism>
<dbReference type="EMBL" id="SLXA01000009">
    <property type="protein sequence ID" value="TCO84178.1"/>
    <property type="molecule type" value="Genomic_DNA"/>
</dbReference>
<dbReference type="Gene3D" id="3.10.310.30">
    <property type="match status" value="1"/>
</dbReference>
<dbReference type="GO" id="GO:0003676">
    <property type="term" value="F:nucleic acid binding"/>
    <property type="evidence" value="ECO:0007669"/>
    <property type="project" value="InterPro"/>
</dbReference>
<reference evidence="3 4" key="1">
    <citation type="submission" date="2019-03" db="EMBL/GenBank/DDBJ databases">
        <title>Genomic Encyclopedia of Type Strains, Phase IV (KMG-IV): sequencing the most valuable type-strain genomes for metagenomic binning, comparative biology and taxonomic classification.</title>
        <authorList>
            <person name="Goeker M."/>
        </authorList>
    </citation>
    <scope>NUCLEOTIDE SEQUENCE [LARGE SCALE GENOMIC DNA]</scope>
    <source>
        <strain evidence="3 4">DSM 28559</strain>
    </source>
</reference>
<name>A0A4R2LB61_9FIRM</name>
<sequence length="321" mass="35530">MRSFLENQIMGSQTVAIAGHTRPDGDCVGSCMGLYNYIRENYPDISVDVYLEPISDSYKLVKGAEEIQQPGTEPKVYDLFICLDTSQKDRLTQGAELYFDMAKATINVDHHVSNTQFAQVNHVVGEASSASEVVYDLLDRDKIGLAAAEALYMGIICDSGVFKYSSTSEHTMQIAGHLMAIGVDSGRFIDEVFYERSYIQAQLLGQALLNSICVFEGRCIYTVVHREMFERFGADHNDLEGIVEQLRLTKGIEVAILISETKEGTCKFSFRSKRYVDVNKVAAIFGGGGHVRAAGCTVHGSYKEPLKIFLEAIEGQLETDV</sequence>
<dbReference type="InterPro" id="IPR001667">
    <property type="entry name" value="DDH_dom"/>
</dbReference>
<evidence type="ECO:0000313" key="3">
    <source>
        <dbReference type="EMBL" id="TCO84178.1"/>
    </source>
</evidence>
<accession>A0A4R2LB61</accession>
<comment type="caution">
    <text evidence="3">The sequence shown here is derived from an EMBL/GenBank/DDBJ whole genome shotgun (WGS) entry which is preliminary data.</text>
</comment>
<dbReference type="Pfam" id="PF01368">
    <property type="entry name" value="DHH"/>
    <property type="match status" value="1"/>
</dbReference>
<evidence type="ECO:0000259" key="1">
    <source>
        <dbReference type="Pfam" id="PF01368"/>
    </source>
</evidence>
<dbReference type="Pfam" id="PF02272">
    <property type="entry name" value="DHHA1"/>
    <property type="match status" value="1"/>
</dbReference>
<dbReference type="InterPro" id="IPR051319">
    <property type="entry name" value="Oligoribo/pAp-PDE_c-di-AMP_PDE"/>
</dbReference>
<dbReference type="InterPro" id="IPR003156">
    <property type="entry name" value="DHHA1_dom"/>
</dbReference>
<protein>
    <submittedName>
        <fullName evidence="3">Phosphoesterase RecJ-like protein</fullName>
    </submittedName>
</protein>
<proteinExistence type="predicted"/>
<feature type="domain" description="DHHA1" evidence="2">
    <location>
        <begin position="222"/>
        <end position="317"/>
    </location>
</feature>